<evidence type="ECO:0000313" key="1">
    <source>
        <dbReference type="EMBL" id="CUS05379.2"/>
    </source>
</evidence>
<gene>
    <name evidence="1" type="ORF">CFX0092_A3501</name>
    <name evidence="2" type="ORF">CFX0092_P0056</name>
</gene>
<geneLocation type="plasmid" evidence="3">
    <name>iii</name>
</geneLocation>
<dbReference type="KEGG" id="pbf:CFX0092_A3501"/>
<reference evidence="1 3" key="2">
    <citation type="submission" date="2016-01" db="EMBL/GenBank/DDBJ databases">
        <authorList>
            <person name="Oliw E.H."/>
        </authorList>
    </citation>
    <scope>NUCLEOTIDE SEQUENCE [LARGE SCALE GENOMIC DNA]</scope>
    <source>
        <strain evidence="1 3">Cfx-K</strain>
        <plasmid evidence="3">Plasmid iii</plasmid>
    </source>
</reference>
<dbReference type="InterPro" id="IPR043991">
    <property type="entry name" value="Gp3-like"/>
</dbReference>
<dbReference type="Pfam" id="PF18897">
    <property type="entry name" value="Gp3-like"/>
    <property type="match status" value="1"/>
</dbReference>
<protein>
    <submittedName>
        <fullName evidence="1">Uncharacterized protein</fullName>
    </submittedName>
</protein>
<dbReference type="RefSeq" id="WP_095044602.1">
    <property type="nucleotide sequence ID" value="NZ_LN890655.1"/>
</dbReference>
<dbReference type="AlphaFoldDB" id="A0A160T708"/>
<reference evidence="1" key="1">
    <citation type="submission" date="2015-10" db="EMBL/GenBank/DDBJ databases">
        <authorList>
            <person name="Gilbert D.G."/>
        </authorList>
    </citation>
    <scope>NUCLEOTIDE SEQUENCE</scope>
    <source>
        <strain evidence="1">Cfx-K</strain>
    </source>
</reference>
<dbReference type="EMBL" id="LN890657">
    <property type="protein sequence ID" value="CUS06456.1"/>
    <property type="molecule type" value="Genomic_DNA"/>
</dbReference>
<dbReference type="Proteomes" id="UP000215027">
    <property type="component" value="Plasmid III"/>
</dbReference>
<evidence type="ECO:0000313" key="3">
    <source>
        <dbReference type="Proteomes" id="UP000215027"/>
    </source>
</evidence>
<name>A0A160T708_9CHLR</name>
<organism evidence="1 3">
    <name type="scientific">Candidatus Promineifilum breve</name>
    <dbReference type="NCBI Taxonomy" id="1806508"/>
    <lineage>
        <taxon>Bacteria</taxon>
        <taxon>Bacillati</taxon>
        <taxon>Chloroflexota</taxon>
        <taxon>Ardenticatenia</taxon>
        <taxon>Candidatus Promineifilales</taxon>
        <taxon>Candidatus Promineifilaceae</taxon>
        <taxon>Candidatus Promineifilum</taxon>
    </lineage>
</organism>
<sequence>MIKSHQQQIDLRLPRIGIIRKGAPKPQKGPGRDLDYFRLDRADPVVAAAWNDTLGPEPKSISGILPYADPAENLSIWDELWQGPRLLWRGDGERLHIKLDGNAYVRYAPGEGPPQPAAAGEKVGKGKVARLSRLRLLLPQLRIAGIFEIMSSSAIDADELWSNLMWIRSTVATLQAAPVTVFRAARQFNVPQADGKTMVVTKHMLHLMLDGRYLDALLPTQGTPAQLAPVQTAVALPSGQSGLLSDDDEAPDEGEYEDTPAIDPVAAFVATAETLPGVEAVNFANGRLTAWVNYVTADSYDPAHGEFLTQVLDRYCSAVADNGHTHTKADAEKARADYQTGLAALNDEQDDLFGAEYDARQEEVKADLATAQGKAN</sequence>
<dbReference type="Proteomes" id="UP000215027">
    <property type="component" value="Chromosome I"/>
</dbReference>
<accession>A0A160T708</accession>
<dbReference type="OrthoDB" id="10020871at2"/>
<proteinExistence type="predicted"/>
<evidence type="ECO:0000313" key="2">
    <source>
        <dbReference type="EMBL" id="CUS06456.1"/>
    </source>
</evidence>
<keyword evidence="3" id="KW-1185">Reference proteome</keyword>
<dbReference type="KEGG" id="pbf:CFX0092_P0056"/>
<keyword evidence="2" id="KW-0614">Plasmid</keyword>
<geneLocation type="plasmid" evidence="2">
    <name>III</name>
</geneLocation>
<dbReference type="EMBL" id="LN890655">
    <property type="protein sequence ID" value="CUS05379.2"/>
    <property type="molecule type" value="Genomic_DNA"/>
</dbReference>